<dbReference type="InterPro" id="IPR023166">
    <property type="entry name" value="BaiN-like_dom_sf"/>
</dbReference>
<dbReference type="Pfam" id="PF03486">
    <property type="entry name" value="HI0933_like"/>
    <property type="match status" value="1"/>
</dbReference>
<dbReference type="Pfam" id="PF22780">
    <property type="entry name" value="HI0933_like_1st"/>
    <property type="match status" value="1"/>
</dbReference>
<dbReference type="InterPro" id="IPR055178">
    <property type="entry name" value="RsdA/BaiN/AoA(So)-like_dom"/>
</dbReference>
<dbReference type="PANTHER" id="PTHR42887">
    <property type="entry name" value="OS12G0638800 PROTEIN"/>
    <property type="match status" value="1"/>
</dbReference>
<dbReference type="SUPFAM" id="SSF160996">
    <property type="entry name" value="HI0933 insert domain-like"/>
    <property type="match status" value="1"/>
</dbReference>
<dbReference type="AlphaFoldDB" id="A0A7L4ZXK3"/>
<dbReference type="InterPro" id="IPR036188">
    <property type="entry name" value="FAD/NAD-bd_sf"/>
</dbReference>
<evidence type="ECO:0000259" key="4">
    <source>
        <dbReference type="Pfam" id="PF03486"/>
    </source>
</evidence>
<dbReference type="NCBIfam" id="TIGR00275">
    <property type="entry name" value="aminoacetone oxidase family FAD-binding enzyme"/>
    <property type="match status" value="1"/>
</dbReference>
<dbReference type="PANTHER" id="PTHR42887:SF1">
    <property type="entry name" value="BLR3961 PROTEIN"/>
    <property type="match status" value="1"/>
</dbReference>
<dbReference type="Gene3D" id="3.50.50.60">
    <property type="entry name" value="FAD/NAD(P)-binding domain"/>
    <property type="match status" value="1"/>
</dbReference>
<keyword evidence="3" id="KW-0274">FAD</keyword>
<dbReference type="InterPro" id="IPR004792">
    <property type="entry name" value="BaiN-like"/>
</dbReference>
<dbReference type="Gene3D" id="1.10.8.260">
    <property type="entry name" value="HI0933 insert domain-like"/>
    <property type="match status" value="1"/>
</dbReference>
<feature type="domain" description="RsdA/BaiN/AoA(So)-like insert" evidence="5">
    <location>
        <begin position="239"/>
        <end position="390"/>
    </location>
</feature>
<keyword evidence="2" id="KW-0285">Flavoprotein</keyword>
<evidence type="ECO:0000313" key="6">
    <source>
        <dbReference type="EMBL" id="KAA9327492.1"/>
    </source>
</evidence>
<dbReference type="Gene3D" id="2.40.30.10">
    <property type="entry name" value="Translation factors"/>
    <property type="match status" value="1"/>
</dbReference>
<gene>
    <name evidence="6" type="ORF">F0P96_16040</name>
</gene>
<dbReference type="EMBL" id="VTWU01000006">
    <property type="protein sequence ID" value="KAA9327492.1"/>
    <property type="molecule type" value="Genomic_DNA"/>
</dbReference>
<organism evidence="6 7">
    <name type="scientific">Hymenobacter busanensis</name>
    <dbReference type="NCBI Taxonomy" id="2607656"/>
    <lineage>
        <taxon>Bacteria</taxon>
        <taxon>Pseudomonadati</taxon>
        <taxon>Bacteroidota</taxon>
        <taxon>Cytophagia</taxon>
        <taxon>Cytophagales</taxon>
        <taxon>Hymenobacteraceae</taxon>
        <taxon>Hymenobacter</taxon>
    </lineage>
</organism>
<evidence type="ECO:0000313" key="7">
    <source>
        <dbReference type="Proteomes" id="UP000326380"/>
    </source>
</evidence>
<evidence type="ECO:0000256" key="3">
    <source>
        <dbReference type="ARBA" id="ARBA00022827"/>
    </source>
</evidence>
<dbReference type="InterPro" id="IPR022460">
    <property type="entry name" value="Flavoprotein_PP4765"/>
</dbReference>
<feature type="domain" description="RsdA/BaiN/AoA(So)-like Rossmann fold-like" evidence="4">
    <location>
        <begin position="48"/>
        <end position="442"/>
    </location>
</feature>
<dbReference type="InterPro" id="IPR057661">
    <property type="entry name" value="RsdA/BaiN/AoA(So)_Rossmann"/>
</dbReference>
<evidence type="ECO:0000259" key="5">
    <source>
        <dbReference type="Pfam" id="PF22780"/>
    </source>
</evidence>
<dbReference type="SUPFAM" id="SSF51905">
    <property type="entry name" value="FAD/NAD(P)-binding domain"/>
    <property type="match status" value="1"/>
</dbReference>
<proteinExistence type="predicted"/>
<sequence>MGPTYAARPQSAETSRRRALFLRPGLPLFCFQFCGCSAAPFRLTQHPTVAIIGGGPSGLLAAQHLAEAGVPGVAVYEAQATPGRKFLVAGHGGFNLTNGEPAAHFGPRYGARQPEFERFLAYFSPGSLRHWAADLGIATYVGSSGRVFPTPEHKPAHLLRAWLQRLEALGAQLHTRHRWLGFEGTHGLRLRDERTGTELRIEPRTTLLALGGASWAKTGSDGQWVPLLADIGVSSVPFEPANCGAEVAWSPFFREKVGRAPLKNLALRCGPAEARGEVLLTEYGLEGTPVYALTPALRAALRHATPAPLYLNLKPDLSPTELQARLRQARAGRSLPDMLRQTLKLGPPVPTLLRELATPAQLQDPAQLAQLLQNLPVPIAGLRPLDEAISTAGGVPFAEVDELLMLRRRPGTFVAGEMLDWEAPTGGYLLQGCFSTGAWAAQGMRQWLDKS</sequence>
<reference evidence="6 7" key="1">
    <citation type="submission" date="2019-09" db="EMBL/GenBank/DDBJ databases">
        <title>Genome sequence of Hymenobacter sp. M3.</title>
        <authorList>
            <person name="Srinivasan S."/>
        </authorList>
    </citation>
    <scope>NUCLEOTIDE SEQUENCE [LARGE SCALE GENOMIC DNA]</scope>
    <source>
        <strain evidence="6 7">M3</strain>
    </source>
</reference>
<dbReference type="NCBIfam" id="TIGR03862">
    <property type="entry name" value="flavo_PP4765"/>
    <property type="match status" value="1"/>
</dbReference>
<accession>A0A7L4ZXK3</accession>
<keyword evidence="7" id="KW-1185">Reference proteome</keyword>
<evidence type="ECO:0000256" key="1">
    <source>
        <dbReference type="ARBA" id="ARBA00001974"/>
    </source>
</evidence>
<protein>
    <submittedName>
        <fullName evidence="6">TIGR03862 family flavoprotein</fullName>
    </submittedName>
</protein>
<evidence type="ECO:0000256" key="2">
    <source>
        <dbReference type="ARBA" id="ARBA00022630"/>
    </source>
</evidence>
<comment type="cofactor">
    <cofactor evidence="1">
        <name>FAD</name>
        <dbReference type="ChEBI" id="CHEBI:57692"/>
    </cofactor>
</comment>
<comment type="caution">
    <text evidence="6">The sequence shown here is derived from an EMBL/GenBank/DDBJ whole genome shotgun (WGS) entry which is preliminary data.</text>
</comment>
<dbReference type="Proteomes" id="UP000326380">
    <property type="component" value="Unassembled WGS sequence"/>
</dbReference>
<name>A0A7L4ZXK3_9BACT</name>